<protein>
    <submittedName>
        <fullName evidence="9">PTS N-acetylgalactosamine IIA subunit</fullName>
    </submittedName>
</protein>
<gene>
    <name evidence="9" type="ORF">CWE10_15580</name>
</gene>
<organism evidence="9 10">
    <name type="scientific">Symbiobacterium thermophilum</name>
    <dbReference type="NCBI Taxonomy" id="2734"/>
    <lineage>
        <taxon>Bacteria</taxon>
        <taxon>Bacillati</taxon>
        <taxon>Bacillota</taxon>
        <taxon>Clostridia</taxon>
        <taxon>Eubacteriales</taxon>
        <taxon>Symbiobacteriaceae</taxon>
        <taxon>Symbiobacterium</taxon>
    </lineage>
</organism>
<evidence type="ECO:0000256" key="4">
    <source>
        <dbReference type="ARBA" id="ARBA00022597"/>
    </source>
</evidence>
<evidence type="ECO:0000256" key="2">
    <source>
        <dbReference type="ARBA" id="ARBA00022448"/>
    </source>
</evidence>
<dbReference type="InterPro" id="IPR036662">
    <property type="entry name" value="PTS_EIIA_man-typ_sf"/>
</dbReference>
<keyword evidence="6" id="KW-0598">Phosphotransferase system</keyword>
<dbReference type="GO" id="GO:0016301">
    <property type="term" value="F:kinase activity"/>
    <property type="evidence" value="ECO:0007669"/>
    <property type="project" value="UniProtKB-KW"/>
</dbReference>
<dbReference type="Proteomes" id="UP000732377">
    <property type="component" value="Unassembled WGS sequence"/>
</dbReference>
<keyword evidence="2" id="KW-0813">Transport</keyword>
<evidence type="ECO:0000256" key="3">
    <source>
        <dbReference type="ARBA" id="ARBA00022490"/>
    </source>
</evidence>
<proteinExistence type="predicted"/>
<dbReference type="SUPFAM" id="SSF53062">
    <property type="entry name" value="PTS system fructose IIA component-like"/>
    <property type="match status" value="1"/>
</dbReference>
<dbReference type="GO" id="GO:0009401">
    <property type="term" value="P:phosphoenolpyruvate-dependent sugar phosphotransferase system"/>
    <property type="evidence" value="ECO:0007669"/>
    <property type="project" value="UniProtKB-KW"/>
</dbReference>
<evidence type="ECO:0000256" key="7">
    <source>
        <dbReference type="ARBA" id="ARBA00022777"/>
    </source>
</evidence>
<evidence type="ECO:0000259" key="8">
    <source>
        <dbReference type="PROSITE" id="PS51096"/>
    </source>
</evidence>
<evidence type="ECO:0000256" key="1">
    <source>
        <dbReference type="ARBA" id="ARBA00004496"/>
    </source>
</evidence>
<comment type="caution">
    <text evidence="9">The sequence shown here is derived from an EMBL/GenBank/DDBJ whole genome shotgun (WGS) entry which is preliminary data.</text>
</comment>
<dbReference type="PANTHER" id="PTHR33799">
    <property type="entry name" value="PTS PERMEASE-RELATED-RELATED"/>
    <property type="match status" value="1"/>
</dbReference>
<sequence length="147" mass="15259">MIGCIITGHGEFAPGLAQALSMIAGPQPHFAAVPFREEAPLADYERSLADALADLLGRTAGVLIFTDLLGGTPFRTAMLLASRHDNVAVLTGTNLPMLIETGLLAAAESDVQTLARQAVETGTGGVQWVRMPPEGPGNRPADDGEGI</sequence>
<evidence type="ECO:0000313" key="9">
    <source>
        <dbReference type="EMBL" id="MBY6277597.1"/>
    </source>
</evidence>
<reference evidence="9" key="1">
    <citation type="submission" date="2017-11" db="EMBL/GenBank/DDBJ databases">
        <title>Three new genomes from thermophilic consortium.</title>
        <authorList>
            <person name="Quaggio R."/>
            <person name="Amgarten D."/>
            <person name="Setubal J.C."/>
        </authorList>
    </citation>
    <scope>NUCLEOTIDE SEQUENCE</scope>
    <source>
        <strain evidence="9">ZCTH01-B2</strain>
    </source>
</reference>
<keyword evidence="4" id="KW-0762">Sugar transport</keyword>
<dbReference type="PROSITE" id="PS51096">
    <property type="entry name" value="PTS_EIIA_TYPE_4"/>
    <property type="match status" value="1"/>
</dbReference>
<dbReference type="InterPro" id="IPR004701">
    <property type="entry name" value="PTS_EIIA_man-typ"/>
</dbReference>
<dbReference type="InterPro" id="IPR051471">
    <property type="entry name" value="Bacterial_PTS_sugar_comp"/>
</dbReference>
<dbReference type="Pfam" id="PF03610">
    <property type="entry name" value="EIIA-man"/>
    <property type="match status" value="1"/>
</dbReference>
<dbReference type="Gene3D" id="3.40.50.510">
    <property type="entry name" value="Phosphotransferase system, mannose-type IIA component"/>
    <property type="match status" value="1"/>
</dbReference>
<accession>A0A953LL00</accession>
<evidence type="ECO:0000256" key="6">
    <source>
        <dbReference type="ARBA" id="ARBA00022683"/>
    </source>
</evidence>
<keyword evidence="7" id="KW-0418">Kinase</keyword>
<comment type="subcellular location">
    <subcellularLocation>
        <location evidence="1">Cytoplasm</location>
    </subcellularLocation>
</comment>
<keyword evidence="5" id="KW-0808">Transferase</keyword>
<dbReference type="EMBL" id="PIUK01000204">
    <property type="protein sequence ID" value="MBY6277597.1"/>
    <property type="molecule type" value="Genomic_DNA"/>
</dbReference>
<dbReference type="InterPro" id="IPR033887">
    <property type="entry name" value="PTS_IIA_man"/>
</dbReference>
<evidence type="ECO:0000256" key="5">
    <source>
        <dbReference type="ARBA" id="ARBA00022679"/>
    </source>
</evidence>
<dbReference type="GO" id="GO:0005737">
    <property type="term" value="C:cytoplasm"/>
    <property type="evidence" value="ECO:0007669"/>
    <property type="project" value="UniProtKB-SubCell"/>
</dbReference>
<name>A0A953LL00_SYMTR</name>
<dbReference type="GO" id="GO:0016020">
    <property type="term" value="C:membrane"/>
    <property type="evidence" value="ECO:0007669"/>
    <property type="project" value="InterPro"/>
</dbReference>
<keyword evidence="3" id="KW-0963">Cytoplasm</keyword>
<dbReference type="RefSeq" id="WP_273380873.1">
    <property type="nucleotide sequence ID" value="NZ_PIUK01000204.1"/>
</dbReference>
<dbReference type="PANTHER" id="PTHR33799:SF1">
    <property type="entry name" value="PTS SYSTEM MANNOSE-SPECIFIC EIIAB COMPONENT-RELATED"/>
    <property type="match status" value="1"/>
</dbReference>
<evidence type="ECO:0000313" key="10">
    <source>
        <dbReference type="Proteomes" id="UP000732377"/>
    </source>
</evidence>
<dbReference type="AlphaFoldDB" id="A0A953LL00"/>
<feature type="domain" description="PTS EIIA type-4" evidence="8">
    <location>
        <begin position="1"/>
        <end position="126"/>
    </location>
</feature>
<dbReference type="CDD" id="cd00006">
    <property type="entry name" value="PTS_IIA_man"/>
    <property type="match status" value="1"/>
</dbReference>